<name>A0AB37U8E1_9CYAN</name>
<organism evidence="1 2">
    <name type="scientific">Chroococcidiopsis cubana SAG 39.79</name>
    <dbReference type="NCBI Taxonomy" id="388085"/>
    <lineage>
        <taxon>Bacteria</taxon>
        <taxon>Bacillati</taxon>
        <taxon>Cyanobacteriota</taxon>
        <taxon>Cyanophyceae</taxon>
        <taxon>Chroococcidiopsidales</taxon>
        <taxon>Chroococcidiopsidaceae</taxon>
        <taxon>Chroococcidiopsis</taxon>
    </lineage>
</organism>
<dbReference type="EMBL" id="RSCK01000209">
    <property type="protein sequence ID" value="RUS94411.1"/>
    <property type="molecule type" value="Genomic_DNA"/>
</dbReference>
<dbReference type="Proteomes" id="UP000282574">
    <property type="component" value="Unassembled WGS sequence"/>
</dbReference>
<reference evidence="1 2" key="1">
    <citation type="journal article" date="2019" name="Genome Biol. Evol.">
        <title>Day and night: Metabolic profiles and evolutionary relationships of six axenic non-marine cyanobacteria.</title>
        <authorList>
            <person name="Will S.E."/>
            <person name="Henke P."/>
            <person name="Boedeker C."/>
            <person name="Huang S."/>
            <person name="Brinkmann H."/>
            <person name="Rohde M."/>
            <person name="Jarek M."/>
            <person name="Friedl T."/>
            <person name="Seufert S."/>
            <person name="Schumacher M."/>
            <person name="Overmann J."/>
            <person name="Neumann-Schaal M."/>
            <person name="Petersen J."/>
        </authorList>
    </citation>
    <scope>NUCLEOTIDE SEQUENCE [LARGE SCALE GENOMIC DNA]</scope>
    <source>
        <strain evidence="1 2">SAG 39.79</strain>
    </source>
</reference>
<protein>
    <recommendedName>
        <fullName evidence="3">PhoU domain-containing protein</fullName>
    </recommendedName>
</protein>
<gene>
    <name evidence="1" type="ORF">DSM107010_71990</name>
</gene>
<keyword evidence="2" id="KW-1185">Reference proteome</keyword>
<evidence type="ECO:0000313" key="2">
    <source>
        <dbReference type="Proteomes" id="UP000282574"/>
    </source>
</evidence>
<comment type="caution">
    <text evidence="1">The sequence shown here is derived from an EMBL/GenBank/DDBJ whole genome shotgun (WGS) entry which is preliminary data.</text>
</comment>
<dbReference type="AlphaFoldDB" id="A0AB37U8E1"/>
<evidence type="ECO:0008006" key="3">
    <source>
        <dbReference type="Google" id="ProtNLM"/>
    </source>
</evidence>
<accession>A0AB37U8E1</accession>
<evidence type="ECO:0000313" key="1">
    <source>
        <dbReference type="EMBL" id="RUS94411.1"/>
    </source>
</evidence>
<proteinExistence type="predicted"/>
<dbReference type="RefSeq" id="WP_106170453.1">
    <property type="nucleotide sequence ID" value="NZ_JAVKZF010000001.1"/>
</dbReference>
<sequence length="128" mass="14801">MPEVTVFTCLEQQVLKLQEQGIKIEQLGKRIQEHSDQLALEHGQLIEECGQVIQQKAEEVDIYLEIVVELTEEAQTNTEVAINLDEYHTELITFISRLQLEARIAFVQALVIFSQMMQRRIELVGKHL</sequence>